<name>A0AAW9QVG5_9CHRO</name>
<evidence type="ECO:0000313" key="1">
    <source>
        <dbReference type="EMBL" id="MEG3437453.1"/>
    </source>
</evidence>
<gene>
    <name evidence="1" type="ORF">V0288_10015</name>
</gene>
<sequence length="280" mass="31742">MEPSSLLTLFEGVIFDERDVSRQDIREHDPVNILMSAEDGQNLPAGFLKIADKLHRTYLDWKHRRNQYQPTQTTFYRYIHEKIERAGAKVAESGTPVDPPIFLILEAKIAFLTLNSSLMAAQGYLKAGYLQDVKESVDTALSVLYELIKTREKLEPSLAAAVASLRQDIANDPETYQSVTYVATQISQLQDSIGEPKLYVVRNQLDKLKETLTLLMSADGKSNLSKSDKLDRLMNRLFLAIVEQEAYTTTITHQNRVDSVSFSPDGRLIWPRHQMTTPPN</sequence>
<dbReference type="AlphaFoldDB" id="A0AAW9QVG5"/>
<dbReference type="Proteomes" id="UP001328733">
    <property type="component" value="Unassembled WGS sequence"/>
</dbReference>
<evidence type="ECO:0000313" key="2">
    <source>
        <dbReference type="Proteomes" id="UP001328733"/>
    </source>
</evidence>
<accession>A0AAW9QVG5</accession>
<keyword evidence="2" id="KW-1185">Reference proteome</keyword>
<proteinExistence type="predicted"/>
<dbReference type="RefSeq" id="WP_332864934.1">
    <property type="nucleotide sequence ID" value="NZ_JBAFSM010000015.1"/>
</dbReference>
<organism evidence="1 2">
    <name type="scientific">Pannus brasiliensis CCIBt3594</name>
    <dbReference type="NCBI Taxonomy" id="1427578"/>
    <lineage>
        <taxon>Bacteria</taxon>
        <taxon>Bacillati</taxon>
        <taxon>Cyanobacteriota</taxon>
        <taxon>Cyanophyceae</taxon>
        <taxon>Oscillatoriophycideae</taxon>
        <taxon>Chroococcales</taxon>
        <taxon>Microcystaceae</taxon>
        <taxon>Pannus</taxon>
    </lineage>
</organism>
<comment type="caution">
    <text evidence="1">The sequence shown here is derived from an EMBL/GenBank/DDBJ whole genome shotgun (WGS) entry which is preliminary data.</text>
</comment>
<protein>
    <submittedName>
        <fullName evidence="1">Uncharacterized protein</fullName>
    </submittedName>
</protein>
<dbReference type="EMBL" id="JBAFSM010000015">
    <property type="protein sequence ID" value="MEG3437453.1"/>
    <property type="molecule type" value="Genomic_DNA"/>
</dbReference>
<reference evidence="1 2" key="1">
    <citation type="submission" date="2024-01" db="EMBL/GenBank/DDBJ databases">
        <title>Genomic insights into the taxonomy and metabolism of the cyanobacterium Pannus brasiliensis CCIBt3594.</title>
        <authorList>
            <person name="Machado M."/>
            <person name="Botero N.B."/>
            <person name="Andreote A.P.D."/>
            <person name="Feitosa A.M.T."/>
            <person name="Popin R."/>
            <person name="Sivonen K."/>
            <person name="Fiore M.F."/>
        </authorList>
    </citation>
    <scope>NUCLEOTIDE SEQUENCE [LARGE SCALE GENOMIC DNA]</scope>
    <source>
        <strain evidence="1 2">CCIBt3594</strain>
    </source>
</reference>